<dbReference type="Proteomes" id="UP000494256">
    <property type="component" value="Unassembled WGS sequence"/>
</dbReference>
<organism evidence="11 12">
    <name type="scientific">Arctia plantaginis</name>
    <name type="common">Wood tiger moth</name>
    <name type="synonym">Phalaena plantaginis</name>
    <dbReference type="NCBI Taxonomy" id="874455"/>
    <lineage>
        <taxon>Eukaryota</taxon>
        <taxon>Metazoa</taxon>
        <taxon>Ecdysozoa</taxon>
        <taxon>Arthropoda</taxon>
        <taxon>Hexapoda</taxon>
        <taxon>Insecta</taxon>
        <taxon>Pterygota</taxon>
        <taxon>Neoptera</taxon>
        <taxon>Endopterygota</taxon>
        <taxon>Lepidoptera</taxon>
        <taxon>Glossata</taxon>
        <taxon>Ditrysia</taxon>
        <taxon>Noctuoidea</taxon>
        <taxon>Erebidae</taxon>
        <taxon>Arctiinae</taxon>
        <taxon>Arctia</taxon>
    </lineage>
</organism>
<evidence type="ECO:0000256" key="4">
    <source>
        <dbReference type="ARBA" id="ARBA00022692"/>
    </source>
</evidence>
<dbReference type="EMBL" id="CADEBD010000308">
    <property type="protein sequence ID" value="CAB3238839.1"/>
    <property type="molecule type" value="Genomic_DNA"/>
</dbReference>
<evidence type="ECO:0000256" key="2">
    <source>
        <dbReference type="ARBA" id="ARBA00022475"/>
    </source>
</evidence>
<accession>A0A8S0ZVP8</accession>
<evidence type="ECO:0000256" key="8">
    <source>
        <dbReference type="ARBA" id="ARBA00023170"/>
    </source>
</evidence>
<gene>
    <name evidence="11" type="ORF">APLA_LOCUS8355</name>
</gene>
<comment type="caution">
    <text evidence="11">The sequence shown here is derived from an EMBL/GenBank/DDBJ whole genome shotgun (WGS) entry which is preliminary data.</text>
</comment>
<keyword evidence="7 10" id="KW-0472">Membrane</keyword>
<dbReference type="PANTHER" id="PTHR21137:SF35">
    <property type="entry name" value="ODORANT RECEPTOR 19A-RELATED"/>
    <property type="match status" value="1"/>
</dbReference>
<evidence type="ECO:0000256" key="10">
    <source>
        <dbReference type="SAM" id="Phobius"/>
    </source>
</evidence>
<dbReference type="GO" id="GO:0004984">
    <property type="term" value="F:olfactory receptor activity"/>
    <property type="evidence" value="ECO:0007669"/>
    <property type="project" value="InterPro"/>
</dbReference>
<dbReference type="Pfam" id="PF02949">
    <property type="entry name" value="7tm_6"/>
    <property type="match status" value="1"/>
</dbReference>
<feature type="transmembrane region" description="Helical" evidence="10">
    <location>
        <begin position="105"/>
        <end position="127"/>
    </location>
</feature>
<evidence type="ECO:0000313" key="11">
    <source>
        <dbReference type="EMBL" id="CAB3238839.1"/>
    </source>
</evidence>
<dbReference type="GO" id="GO:0005549">
    <property type="term" value="F:odorant binding"/>
    <property type="evidence" value="ECO:0007669"/>
    <property type="project" value="InterPro"/>
</dbReference>
<keyword evidence="5" id="KW-0552">Olfaction</keyword>
<keyword evidence="2" id="KW-1003">Cell membrane</keyword>
<feature type="transmembrane region" description="Helical" evidence="10">
    <location>
        <begin position="59"/>
        <end position="85"/>
    </location>
</feature>
<keyword evidence="8" id="KW-0675">Receptor</keyword>
<evidence type="ECO:0000256" key="5">
    <source>
        <dbReference type="ARBA" id="ARBA00022725"/>
    </source>
</evidence>
<protein>
    <submittedName>
        <fullName evidence="11">Uncharacterized protein</fullName>
    </submittedName>
</protein>
<evidence type="ECO:0000256" key="6">
    <source>
        <dbReference type="ARBA" id="ARBA00022989"/>
    </source>
</evidence>
<evidence type="ECO:0000256" key="9">
    <source>
        <dbReference type="ARBA" id="ARBA00023224"/>
    </source>
</evidence>
<evidence type="ECO:0000256" key="7">
    <source>
        <dbReference type="ARBA" id="ARBA00023136"/>
    </source>
</evidence>
<evidence type="ECO:0000313" key="12">
    <source>
        <dbReference type="Proteomes" id="UP000494256"/>
    </source>
</evidence>
<dbReference type="OrthoDB" id="7485486at2759"/>
<keyword evidence="4 10" id="KW-0812">Transmembrane</keyword>
<proteinExistence type="predicted"/>
<dbReference type="GO" id="GO:0005886">
    <property type="term" value="C:plasma membrane"/>
    <property type="evidence" value="ECO:0007669"/>
    <property type="project" value="UniProtKB-SubCell"/>
</dbReference>
<dbReference type="PANTHER" id="PTHR21137">
    <property type="entry name" value="ODORANT RECEPTOR"/>
    <property type="match status" value="1"/>
</dbReference>
<reference evidence="11 12" key="1">
    <citation type="submission" date="2020-04" db="EMBL/GenBank/DDBJ databases">
        <authorList>
            <person name="Wallbank WR R."/>
            <person name="Pardo Diaz C."/>
            <person name="Kozak K."/>
            <person name="Martin S."/>
            <person name="Jiggins C."/>
            <person name="Moest M."/>
            <person name="Warren A I."/>
            <person name="Byers J.R.P. K."/>
            <person name="Montejo-Kovacevich G."/>
            <person name="Yen C E."/>
        </authorList>
    </citation>
    <scope>NUCLEOTIDE SEQUENCE [LARGE SCALE GENOMIC DNA]</scope>
</reference>
<keyword evidence="3" id="KW-0716">Sensory transduction</keyword>
<dbReference type="AlphaFoldDB" id="A0A8S0ZVP8"/>
<keyword evidence="6 10" id="KW-1133">Transmembrane helix</keyword>
<dbReference type="GO" id="GO:0007165">
    <property type="term" value="P:signal transduction"/>
    <property type="evidence" value="ECO:0007669"/>
    <property type="project" value="UniProtKB-KW"/>
</dbReference>
<evidence type="ECO:0000256" key="3">
    <source>
        <dbReference type="ARBA" id="ARBA00022606"/>
    </source>
</evidence>
<sequence>MVIVFITITLKYFMLLIHQAFIQNMIKYIERDYSEDNNYSEEDKETILKYVKKGGNVCIFWLCAGFGTCVTFPLKAFASMFYLYWKGEFRLVPMFEITFPEPIESYKNSIAVFWIWFAMTFLFDLYATTMNVGFDPIIPICMLHVCGQTALLSRRLTRIFAEIEDPKEIQAQLRFIIIKVQSLYDFIGGIKSSFGLLFEVNMKSTTFTLPLIAFQIVESEIFRQEIYASGWQKCSDVSVRHTILLMLTRARVPMGVRSVFYEMSLDTFAEVIVMKDVPPRLRHLQFDECGMGVVDEL</sequence>
<keyword evidence="9" id="KW-0807">Transducer</keyword>
<evidence type="ECO:0000256" key="1">
    <source>
        <dbReference type="ARBA" id="ARBA00004651"/>
    </source>
</evidence>
<dbReference type="InterPro" id="IPR004117">
    <property type="entry name" value="7tm6_olfct_rcpt"/>
</dbReference>
<comment type="subcellular location">
    <subcellularLocation>
        <location evidence="1">Cell membrane</location>
        <topology evidence="1">Multi-pass membrane protein</topology>
    </subcellularLocation>
</comment>
<name>A0A8S0ZVP8_ARCPL</name>